<organism evidence="3 4">
    <name type="scientific">Penicillium cinerascens</name>
    <dbReference type="NCBI Taxonomy" id="70096"/>
    <lineage>
        <taxon>Eukaryota</taxon>
        <taxon>Fungi</taxon>
        <taxon>Dikarya</taxon>
        <taxon>Ascomycota</taxon>
        <taxon>Pezizomycotina</taxon>
        <taxon>Eurotiomycetes</taxon>
        <taxon>Eurotiomycetidae</taxon>
        <taxon>Eurotiales</taxon>
        <taxon>Aspergillaceae</taxon>
        <taxon>Penicillium</taxon>
    </lineage>
</organism>
<evidence type="ECO:0000313" key="3">
    <source>
        <dbReference type="EMBL" id="KAJ5212105.1"/>
    </source>
</evidence>
<keyword evidence="4" id="KW-1185">Reference proteome</keyword>
<sequence>MTITTKSEKAVDVLTIDAQCLKKLLENGDVTSLGLVGQYLAQIEKHDGKLHAMIQTTPKDLLEATAKLLDQERAAGRIRGPLHGIPILIKDNIATHPDLGLPTSVGSLALLNSKPRKNAKIIDQIIAAGLIILGKANLAEFANARGSDMPNGWSAVGGQTQSAYVRGGIDPNDSHDGHSNPSGSSTGSAVSVSAGYAPFSIGTETDGSLTIPAGRAALYTIKPTIGLVSSSGIVPISTKFDSAGPMTKSSYDLAALLDVITARDPSESYTKNLTRSWSDIAVAVLDPEIWKFPETYVKPLDEAEAQIARETRQAYEVIKSKAKKFVNDVDLVTEDKLELNGESSEWKIILADTKRELNAYLEDLEESEVRSLAEIIDYNIKHAVKELPSHHPRQDTFTNSQELDMSSEDYDRHLAHLRQVARDEGVDRVLNTYGVDVILGPTDSGLTSIAAAGGLPLCSMPLGYLDYNGRPFGVSAIAGRNQEALLVKVMSAWEATFPSRRPPPELVASS</sequence>
<name>A0A9W9T870_9EURO</name>
<reference evidence="3" key="2">
    <citation type="journal article" date="2023" name="IMA Fungus">
        <title>Comparative genomic study of the Penicillium genus elucidates a diverse pangenome and 15 lateral gene transfer events.</title>
        <authorList>
            <person name="Petersen C."/>
            <person name="Sorensen T."/>
            <person name="Nielsen M.R."/>
            <person name="Sondergaard T.E."/>
            <person name="Sorensen J.L."/>
            <person name="Fitzpatrick D.A."/>
            <person name="Frisvad J.C."/>
            <person name="Nielsen K.L."/>
        </authorList>
    </citation>
    <scope>NUCLEOTIDE SEQUENCE</scope>
    <source>
        <strain evidence="3">IBT 15544</strain>
    </source>
</reference>
<feature type="domain" description="Amidase" evidence="2">
    <location>
        <begin position="35"/>
        <end position="443"/>
    </location>
</feature>
<dbReference type="Pfam" id="PF01425">
    <property type="entry name" value="Amidase"/>
    <property type="match status" value="1"/>
</dbReference>
<dbReference type="OrthoDB" id="566138at2759"/>
<dbReference type="Gene3D" id="3.90.1300.10">
    <property type="entry name" value="Amidase signature (AS) domain"/>
    <property type="match status" value="1"/>
</dbReference>
<dbReference type="PANTHER" id="PTHR42678">
    <property type="entry name" value="AMIDASE"/>
    <property type="match status" value="1"/>
</dbReference>
<dbReference type="RefSeq" id="XP_058310275.1">
    <property type="nucleotide sequence ID" value="XM_058450813.1"/>
</dbReference>
<evidence type="ECO:0000259" key="2">
    <source>
        <dbReference type="Pfam" id="PF01425"/>
    </source>
</evidence>
<proteinExistence type="predicted"/>
<dbReference type="GeneID" id="83178114"/>
<dbReference type="InterPro" id="IPR036928">
    <property type="entry name" value="AS_sf"/>
</dbReference>
<feature type="region of interest" description="Disordered" evidence="1">
    <location>
        <begin position="164"/>
        <end position="189"/>
    </location>
</feature>
<protein>
    <recommendedName>
        <fullName evidence="2">Amidase domain-containing protein</fullName>
    </recommendedName>
</protein>
<evidence type="ECO:0000313" key="4">
    <source>
        <dbReference type="Proteomes" id="UP001150904"/>
    </source>
</evidence>
<dbReference type="EMBL" id="JAPQKR010000008">
    <property type="protein sequence ID" value="KAJ5212105.1"/>
    <property type="molecule type" value="Genomic_DNA"/>
</dbReference>
<dbReference type="SUPFAM" id="SSF75304">
    <property type="entry name" value="Amidase signature (AS) enzymes"/>
    <property type="match status" value="1"/>
</dbReference>
<dbReference type="Proteomes" id="UP001150904">
    <property type="component" value="Unassembled WGS sequence"/>
</dbReference>
<dbReference type="AlphaFoldDB" id="A0A9W9T870"/>
<dbReference type="InterPro" id="IPR023631">
    <property type="entry name" value="Amidase_dom"/>
</dbReference>
<accession>A0A9W9T870</accession>
<comment type="caution">
    <text evidence="3">The sequence shown here is derived from an EMBL/GenBank/DDBJ whole genome shotgun (WGS) entry which is preliminary data.</text>
</comment>
<gene>
    <name evidence="3" type="ORF">N7498_003751</name>
</gene>
<reference evidence="3" key="1">
    <citation type="submission" date="2022-12" db="EMBL/GenBank/DDBJ databases">
        <authorList>
            <person name="Petersen C."/>
        </authorList>
    </citation>
    <scope>NUCLEOTIDE SEQUENCE</scope>
    <source>
        <strain evidence="3">IBT 15544</strain>
    </source>
</reference>
<evidence type="ECO:0000256" key="1">
    <source>
        <dbReference type="SAM" id="MobiDB-lite"/>
    </source>
</evidence>
<dbReference type="PANTHER" id="PTHR42678:SF34">
    <property type="entry name" value="OS04G0183300 PROTEIN"/>
    <property type="match status" value="1"/>
</dbReference>